<accession>A0A2M7BYH5</accession>
<name>A0A2M7BYH5_9BACT</name>
<dbReference type="Proteomes" id="UP000230324">
    <property type="component" value="Unassembled WGS sequence"/>
</dbReference>
<comment type="caution">
    <text evidence="1">The sequence shown here is derived from an EMBL/GenBank/DDBJ whole genome shotgun (WGS) entry which is preliminary data.</text>
</comment>
<sequence>GMIWILFQKIPVLLQLSERPEGESFIWKLKKKSQNIFVKKFSYEIFLQKILSKIKILTLKTENKTSDLLQKLREKYKRRKEDDNYWDDIKKATKDR</sequence>
<evidence type="ECO:0000313" key="2">
    <source>
        <dbReference type="Proteomes" id="UP000230324"/>
    </source>
</evidence>
<dbReference type="EMBL" id="PEUV01000025">
    <property type="protein sequence ID" value="PIV12698.1"/>
    <property type="molecule type" value="Genomic_DNA"/>
</dbReference>
<feature type="non-terminal residue" evidence="1">
    <location>
        <position position="1"/>
    </location>
</feature>
<protein>
    <submittedName>
        <fullName evidence="1">Uncharacterized protein</fullName>
    </submittedName>
</protein>
<proteinExistence type="predicted"/>
<gene>
    <name evidence="1" type="ORF">COS47_01180</name>
</gene>
<dbReference type="AlphaFoldDB" id="A0A2M7BYH5"/>
<reference evidence="2" key="1">
    <citation type="submission" date="2017-09" db="EMBL/GenBank/DDBJ databases">
        <title>Depth-based differentiation of microbial function through sediment-hosted aquifers and enrichment of novel symbionts in the deep terrestrial subsurface.</title>
        <authorList>
            <person name="Probst A.J."/>
            <person name="Ladd B."/>
            <person name="Jarett J.K."/>
            <person name="Geller-Mcgrath D.E."/>
            <person name="Sieber C.M.K."/>
            <person name="Emerson J.B."/>
            <person name="Anantharaman K."/>
            <person name="Thomas B.C."/>
            <person name="Malmstrom R."/>
            <person name="Stieglmeier M."/>
            <person name="Klingl A."/>
            <person name="Woyke T."/>
            <person name="Ryan C.M."/>
            <person name="Banfield J.F."/>
        </authorList>
    </citation>
    <scope>NUCLEOTIDE SEQUENCE [LARGE SCALE GENOMIC DNA]</scope>
</reference>
<evidence type="ECO:0000313" key="1">
    <source>
        <dbReference type="EMBL" id="PIV12698.1"/>
    </source>
</evidence>
<organism evidence="1 2">
    <name type="scientific">Candidatus Nealsonbacteria bacterium CG03_land_8_20_14_0_80_36_12</name>
    <dbReference type="NCBI Taxonomy" id="1974701"/>
    <lineage>
        <taxon>Bacteria</taxon>
        <taxon>Candidatus Nealsoniibacteriota</taxon>
    </lineage>
</organism>